<dbReference type="GeneID" id="129926271"/>
<dbReference type="Proteomes" id="UP001165740">
    <property type="component" value="Chromosome 5"/>
</dbReference>
<sequence>MSDTTEPVYALSEPKNKVGYVKIKVHLKGLEVSSIENALSKAKAKNADVKITFGDSNFDLTVSPHLEDKKMNGAHYSLVIEKLPYEIDPNKSHFQVKNDWIRVFLKKKDVSISWEYEIRTGQIASTG</sequence>
<proteinExistence type="predicted"/>
<dbReference type="InterPro" id="IPR007052">
    <property type="entry name" value="CS_dom"/>
</dbReference>
<dbReference type="SUPFAM" id="SSF49764">
    <property type="entry name" value="HSP20-like chaperones"/>
    <property type="match status" value="1"/>
</dbReference>
<evidence type="ECO:0000259" key="1">
    <source>
        <dbReference type="PROSITE" id="PS51203"/>
    </source>
</evidence>
<organism evidence="2 3">
    <name type="scientific">Biomphalaria glabrata</name>
    <name type="common">Bloodfluke planorb</name>
    <name type="synonym">Freshwater snail</name>
    <dbReference type="NCBI Taxonomy" id="6526"/>
    <lineage>
        <taxon>Eukaryota</taxon>
        <taxon>Metazoa</taxon>
        <taxon>Spiralia</taxon>
        <taxon>Lophotrochozoa</taxon>
        <taxon>Mollusca</taxon>
        <taxon>Gastropoda</taxon>
        <taxon>Heterobranchia</taxon>
        <taxon>Euthyneura</taxon>
        <taxon>Panpulmonata</taxon>
        <taxon>Hygrophila</taxon>
        <taxon>Lymnaeoidea</taxon>
        <taxon>Planorbidae</taxon>
        <taxon>Biomphalaria</taxon>
    </lineage>
</organism>
<protein>
    <submittedName>
        <fullName evidence="3">Uncharacterized protein LOC129926271 isoform X1</fullName>
    </submittedName>
</protein>
<evidence type="ECO:0000313" key="3">
    <source>
        <dbReference type="RefSeq" id="XP_055885209.1"/>
    </source>
</evidence>
<name>A0A9W3ADJ3_BIOGL</name>
<dbReference type="Pfam" id="PF04969">
    <property type="entry name" value="CS"/>
    <property type="match status" value="1"/>
</dbReference>
<dbReference type="AlphaFoldDB" id="A0A9W3ADJ3"/>
<dbReference type="OMA" id="AKVECNF"/>
<dbReference type="Gene3D" id="2.60.40.790">
    <property type="match status" value="1"/>
</dbReference>
<keyword evidence="2" id="KW-1185">Reference proteome</keyword>
<dbReference type="PROSITE" id="PS51203">
    <property type="entry name" value="CS"/>
    <property type="match status" value="1"/>
</dbReference>
<dbReference type="OrthoDB" id="6052790at2759"/>
<dbReference type="RefSeq" id="XP_055885209.1">
    <property type="nucleotide sequence ID" value="XM_056029234.1"/>
</dbReference>
<reference evidence="3" key="1">
    <citation type="submission" date="2025-08" db="UniProtKB">
        <authorList>
            <consortium name="RefSeq"/>
        </authorList>
    </citation>
    <scope>IDENTIFICATION</scope>
</reference>
<feature type="domain" description="CS" evidence="1">
    <location>
        <begin position="4"/>
        <end position="118"/>
    </location>
</feature>
<accession>A0A9W3ADJ3</accession>
<evidence type="ECO:0000313" key="2">
    <source>
        <dbReference type="Proteomes" id="UP001165740"/>
    </source>
</evidence>
<dbReference type="InterPro" id="IPR008978">
    <property type="entry name" value="HSP20-like_chaperone"/>
</dbReference>
<gene>
    <name evidence="3" type="primary">LOC129926271</name>
</gene>